<evidence type="ECO:0000256" key="1">
    <source>
        <dbReference type="ARBA" id="ARBA00004123"/>
    </source>
</evidence>
<feature type="region of interest" description="Disordered" evidence="9">
    <location>
        <begin position="347"/>
        <end position="383"/>
    </location>
</feature>
<feature type="region of interest" description="Disordered" evidence="9">
    <location>
        <begin position="164"/>
        <end position="207"/>
    </location>
</feature>
<dbReference type="PANTHER" id="PTHR13989:SF33">
    <property type="entry name" value="CST COMPLEX SUBUNIT STN1"/>
    <property type="match status" value="1"/>
</dbReference>
<dbReference type="InterPro" id="IPR040260">
    <property type="entry name" value="RFA2-like"/>
</dbReference>
<proteinExistence type="predicted"/>
<accession>A0A8E2DK36</accession>
<dbReference type="EMBL" id="KV722422">
    <property type="protein sequence ID" value="OCH89651.1"/>
    <property type="molecule type" value="Genomic_DNA"/>
</dbReference>
<feature type="compositionally biased region" description="Low complexity" evidence="9">
    <location>
        <begin position="23"/>
        <end position="36"/>
    </location>
</feature>
<dbReference type="Gene3D" id="2.40.50.140">
    <property type="entry name" value="Nucleic acid-binding proteins"/>
    <property type="match status" value="1"/>
</dbReference>
<feature type="compositionally biased region" description="Low complexity" evidence="9">
    <location>
        <begin position="168"/>
        <end position="205"/>
    </location>
</feature>
<evidence type="ECO:0000313" key="11">
    <source>
        <dbReference type="Proteomes" id="UP000250043"/>
    </source>
</evidence>
<feature type="region of interest" description="Disordered" evidence="9">
    <location>
        <begin position="214"/>
        <end position="233"/>
    </location>
</feature>
<evidence type="ECO:0000256" key="9">
    <source>
        <dbReference type="SAM" id="MobiDB-lite"/>
    </source>
</evidence>
<dbReference type="AlphaFoldDB" id="A0A8E2DK36"/>
<keyword evidence="11" id="KW-1185">Reference proteome</keyword>
<feature type="region of interest" description="Disordered" evidence="9">
    <location>
        <begin position="19"/>
        <end position="77"/>
    </location>
</feature>
<keyword evidence="7" id="KW-0539">Nucleus</keyword>
<protein>
    <recommendedName>
        <fullName evidence="3">CST complex subunit STN1</fullName>
    </recommendedName>
    <alternativeName>
        <fullName evidence="8">Suppressor of cdc thirteen homolog</fullName>
    </alternativeName>
</protein>
<evidence type="ECO:0000256" key="6">
    <source>
        <dbReference type="ARBA" id="ARBA00023125"/>
    </source>
</evidence>
<dbReference type="GO" id="GO:0000781">
    <property type="term" value="C:chromosome, telomeric region"/>
    <property type="evidence" value="ECO:0007669"/>
    <property type="project" value="UniProtKB-SubCell"/>
</dbReference>
<dbReference type="GO" id="GO:0005634">
    <property type="term" value="C:nucleus"/>
    <property type="evidence" value="ECO:0007669"/>
    <property type="project" value="UniProtKB-SubCell"/>
</dbReference>
<organism evidence="10 11">
    <name type="scientific">Obba rivulosa</name>
    <dbReference type="NCBI Taxonomy" id="1052685"/>
    <lineage>
        <taxon>Eukaryota</taxon>
        <taxon>Fungi</taxon>
        <taxon>Dikarya</taxon>
        <taxon>Basidiomycota</taxon>
        <taxon>Agaricomycotina</taxon>
        <taxon>Agaricomycetes</taxon>
        <taxon>Polyporales</taxon>
        <taxon>Gelatoporiaceae</taxon>
        <taxon>Obba</taxon>
    </lineage>
</organism>
<evidence type="ECO:0000256" key="8">
    <source>
        <dbReference type="ARBA" id="ARBA00030039"/>
    </source>
</evidence>
<evidence type="ECO:0000256" key="3">
    <source>
        <dbReference type="ARBA" id="ARBA00017411"/>
    </source>
</evidence>
<dbReference type="OrthoDB" id="77828at2759"/>
<evidence type="ECO:0000256" key="7">
    <source>
        <dbReference type="ARBA" id="ARBA00023242"/>
    </source>
</evidence>
<name>A0A8E2DK36_9APHY</name>
<feature type="compositionally biased region" description="Acidic residues" evidence="9">
    <location>
        <begin position="502"/>
        <end position="516"/>
    </location>
</feature>
<evidence type="ECO:0000256" key="5">
    <source>
        <dbReference type="ARBA" id="ARBA00022895"/>
    </source>
</evidence>
<comment type="subcellular location">
    <subcellularLocation>
        <location evidence="2">Chromosome</location>
        <location evidence="2">Telomere</location>
    </subcellularLocation>
    <subcellularLocation>
        <location evidence="1">Nucleus</location>
    </subcellularLocation>
</comment>
<feature type="region of interest" description="Disordered" evidence="9">
    <location>
        <begin position="629"/>
        <end position="655"/>
    </location>
</feature>
<feature type="compositionally biased region" description="Low complexity" evidence="9">
    <location>
        <begin position="353"/>
        <end position="367"/>
    </location>
</feature>
<keyword evidence="6" id="KW-0238">DNA-binding</keyword>
<evidence type="ECO:0000256" key="2">
    <source>
        <dbReference type="ARBA" id="ARBA00004574"/>
    </source>
</evidence>
<feature type="compositionally biased region" description="Basic and acidic residues" evidence="9">
    <location>
        <begin position="572"/>
        <end position="587"/>
    </location>
</feature>
<gene>
    <name evidence="10" type="ORF">OBBRIDRAFT_819654</name>
</gene>
<sequence>MSATCTKIALETATPLHPRKISRQLTGSSSSLLTPPKKLRLDPPDDTTPHASTSHANAPETVHRGNGNPAEKIEKNTAPSNADIWRWTLNRDAVAKCFVRDAMEMKESGTHDAEFFWLGRVPCRTVHLVGLLVGVLVQEKRIVYSLDDGTAVIDCIRKHTPAFNGPTKPLSSKSSKPPSSRRPYGISSSSKSSTHGSSSTSSSKYAHLPIAGPSMSSGVSPTKYGRSSCLTESTVPPKPVAWVGASVRVIGRVMKRFEDRVLMVDEIEPCLSANDEPAHWLTVLDLHRDHYFNKSLGSFVVPSPPRPAPGKRLIGQAARGRDTTVLQDALVASDTIAGSDAIIAHDLTAEPQTPSTSSAYSADSPSSRFGDPQSPHRPRLRHPARLHSRDLLANTFRIYVKDYMDRLPPPRRLARARMSSALARSRETSPTPLSRNFRGSELTLHSLGPFSSAVPPRTAPSVQRRPAARIVSEETPRATKVWSNEQTPRAASVSLLLGDAIDGGDTDGEDDEDDGKDEGMHGFTLSHLRRVPELALLARRVVDAEAKRRVRAEREQERAKGESRGLDSQVRSAKDKGKGVVRGKETNEPRGRKMKRLFCFAIRQLYDEGCIVLWDGPVRGLPRPEETVGLWKSSSSGAPASASNRHSRHPIPEEEEVLSDALPGEESYIPLTPLYLLATLEELIDTHIAQAARLRSKRRVEPMPVALAEPEGPPPGPTAEALLERLRRDERWARVGIWAVKEALQEGEKAGRVWDVGGGRWERCG</sequence>
<evidence type="ECO:0000313" key="10">
    <source>
        <dbReference type="EMBL" id="OCH89651.1"/>
    </source>
</evidence>
<dbReference type="Proteomes" id="UP000250043">
    <property type="component" value="Unassembled WGS sequence"/>
</dbReference>
<dbReference type="GO" id="GO:0003677">
    <property type="term" value="F:DNA binding"/>
    <property type="evidence" value="ECO:0007669"/>
    <property type="project" value="UniProtKB-KW"/>
</dbReference>
<evidence type="ECO:0000256" key="4">
    <source>
        <dbReference type="ARBA" id="ARBA00022454"/>
    </source>
</evidence>
<feature type="region of interest" description="Disordered" evidence="9">
    <location>
        <begin position="547"/>
        <end position="587"/>
    </location>
</feature>
<feature type="region of interest" description="Disordered" evidence="9">
    <location>
        <begin position="499"/>
        <end position="521"/>
    </location>
</feature>
<reference evidence="10 11" key="1">
    <citation type="submission" date="2016-07" db="EMBL/GenBank/DDBJ databases">
        <title>Draft genome of the white-rot fungus Obba rivulosa 3A-2.</title>
        <authorList>
            <consortium name="DOE Joint Genome Institute"/>
            <person name="Miettinen O."/>
            <person name="Riley R."/>
            <person name="Acob R."/>
            <person name="Barry K."/>
            <person name="Cullen D."/>
            <person name="De Vries R."/>
            <person name="Hainaut M."/>
            <person name="Hatakka A."/>
            <person name="Henrissat B."/>
            <person name="Hilden K."/>
            <person name="Kuo R."/>
            <person name="Labutti K."/>
            <person name="Lipzen A."/>
            <person name="Makela M.R."/>
            <person name="Sandor L."/>
            <person name="Spatafora J.W."/>
            <person name="Grigoriev I.V."/>
            <person name="Hibbett D.S."/>
        </authorList>
    </citation>
    <scope>NUCLEOTIDE SEQUENCE [LARGE SCALE GENOMIC DNA]</scope>
    <source>
        <strain evidence="10 11">3A-2</strain>
    </source>
</reference>
<feature type="compositionally biased region" description="Low complexity" evidence="9">
    <location>
        <begin position="633"/>
        <end position="643"/>
    </location>
</feature>
<keyword evidence="5" id="KW-0779">Telomere</keyword>
<dbReference type="PANTHER" id="PTHR13989">
    <property type="entry name" value="REPLICATION PROTEIN A-RELATED"/>
    <property type="match status" value="1"/>
</dbReference>
<keyword evidence="4" id="KW-0158">Chromosome</keyword>
<dbReference type="InterPro" id="IPR012340">
    <property type="entry name" value="NA-bd_OB-fold"/>
</dbReference>
<feature type="compositionally biased region" description="Basic and acidic residues" evidence="9">
    <location>
        <begin position="547"/>
        <end position="565"/>
    </location>
</feature>